<dbReference type="InterPro" id="IPR000119">
    <property type="entry name" value="Hist_DNA-bd"/>
</dbReference>
<dbReference type="GO" id="GO:0030261">
    <property type="term" value="P:chromosome condensation"/>
    <property type="evidence" value="ECO:0007669"/>
    <property type="project" value="UniProtKB-KW"/>
</dbReference>
<dbReference type="PRINTS" id="PR01727">
    <property type="entry name" value="DNABINDINGHU"/>
</dbReference>
<dbReference type="GO" id="GO:0003677">
    <property type="term" value="F:DNA binding"/>
    <property type="evidence" value="ECO:0007669"/>
    <property type="project" value="UniProtKB-KW"/>
</dbReference>
<gene>
    <name evidence="5" type="ORF">SAMN04488557_2084</name>
</gene>
<protein>
    <submittedName>
        <fullName evidence="5">Bacterial nucleoid protein Hbs</fullName>
    </submittedName>
</protein>
<name>A0A1I7NGC2_9HYPH</name>
<proteinExistence type="inferred from homology"/>
<dbReference type="GO" id="GO:0030527">
    <property type="term" value="F:structural constituent of chromatin"/>
    <property type="evidence" value="ECO:0007669"/>
    <property type="project" value="InterPro"/>
</dbReference>
<dbReference type="Gene3D" id="4.10.520.10">
    <property type="entry name" value="IHF-like DNA-binding proteins"/>
    <property type="match status" value="1"/>
</dbReference>
<dbReference type="EMBL" id="FPCH01000002">
    <property type="protein sequence ID" value="SFV33705.1"/>
    <property type="molecule type" value="Genomic_DNA"/>
</dbReference>
<dbReference type="CDD" id="cd13831">
    <property type="entry name" value="HU"/>
    <property type="match status" value="1"/>
</dbReference>
<dbReference type="OrthoDB" id="9804203at2"/>
<organism evidence="5 6">
    <name type="scientific">Hyphomicrobium facile</name>
    <dbReference type="NCBI Taxonomy" id="51670"/>
    <lineage>
        <taxon>Bacteria</taxon>
        <taxon>Pseudomonadati</taxon>
        <taxon>Pseudomonadota</taxon>
        <taxon>Alphaproteobacteria</taxon>
        <taxon>Hyphomicrobiales</taxon>
        <taxon>Hyphomicrobiaceae</taxon>
        <taxon>Hyphomicrobium</taxon>
    </lineage>
</organism>
<evidence type="ECO:0000256" key="1">
    <source>
        <dbReference type="ARBA" id="ARBA00010529"/>
    </source>
</evidence>
<keyword evidence="2" id="KW-0226">DNA condensation</keyword>
<dbReference type="STRING" id="51670.SAMN04488557_2084"/>
<dbReference type="InterPro" id="IPR010992">
    <property type="entry name" value="IHF-like_DNA-bd_dom_sf"/>
</dbReference>
<reference evidence="6" key="1">
    <citation type="submission" date="2016-10" db="EMBL/GenBank/DDBJ databases">
        <authorList>
            <person name="Varghese N."/>
            <person name="Submissions S."/>
        </authorList>
    </citation>
    <scope>NUCLEOTIDE SEQUENCE [LARGE SCALE GENOMIC DNA]</scope>
    <source>
        <strain evidence="6">DSM 1565</strain>
    </source>
</reference>
<dbReference type="SUPFAM" id="SSF47729">
    <property type="entry name" value="IHF-like DNA-binding proteins"/>
    <property type="match status" value="1"/>
</dbReference>
<dbReference type="PANTHER" id="PTHR33175:SF3">
    <property type="entry name" value="DNA-BINDING PROTEIN HU-BETA"/>
    <property type="match status" value="1"/>
</dbReference>
<dbReference type="AlphaFoldDB" id="A0A1I7NGC2"/>
<keyword evidence="3" id="KW-0238">DNA-binding</keyword>
<evidence type="ECO:0000256" key="4">
    <source>
        <dbReference type="RuleBase" id="RU003939"/>
    </source>
</evidence>
<evidence type="ECO:0000256" key="3">
    <source>
        <dbReference type="ARBA" id="ARBA00023125"/>
    </source>
</evidence>
<accession>A0A1I7NGC2</accession>
<evidence type="ECO:0000313" key="6">
    <source>
        <dbReference type="Proteomes" id="UP000199423"/>
    </source>
</evidence>
<evidence type="ECO:0000313" key="5">
    <source>
        <dbReference type="EMBL" id="SFV33705.1"/>
    </source>
</evidence>
<sequence length="92" mass="9894">MSKKDLIDAVARDCELTKEKAGGVVDAVLAHIRAAMKDGHEVRIPDFGTFKVAARKAREGRNPATGKTIQIPASRVPKFTPAKGLKDALNLN</sequence>
<dbReference type="Proteomes" id="UP000199423">
    <property type="component" value="Unassembled WGS sequence"/>
</dbReference>
<comment type="similarity">
    <text evidence="1 4">Belongs to the bacterial histone-like protein family.</text>
</comment>
<dbReference type="RefSeq" id="WP_092867617.1">
    <property type="nucleotide sequence ID" value="NZ_FPCH01000002.1"/>
</dbReference>
<dbReference type="SMART" id="SM00411">
    <property type="entry name" value="BHL"/>
    <property type="match status" value="1"/>
</dbReference>
<dbReference type="Pfam" id="PF00216">
    <property type="entry name" value="Bac_DNA_binding"/>
    <property type="match status" value="1"/>
</dbReference>
<dbReference type="PANTHER" id="PTHR33175">
    <property type="entry name" value="DNA-BINDING PROTEIN HU"/>
    <property type="match status" value="1"/>
</dbReference>
<evidence type="ECO:0000256" key="2">
    <source>
        <dbReference type="ARBA" id="ARBA00023067"/>
    </source>
</evidence>
<keyword evidence="6" id="KW-1185">Reference proteome</keyword>